<dbReference type="SUPFAM" id="SSF55729">
    <property type="entry name" value="Acyl-CoA N-acyltransferases (Nat)"/>
    <property type="match status" value="1"/>
</dbReference>
<dbReference type="InterPro" id="IPR000182">
    <property type="entry name" value="GNAT_dom"/>
</dbReference>
<proteinExistence type="predicted"/>
<evidence type="ECO:0000313" key="2">
    <source>
        <dbReference type="EMBL" id="GGM18673.1"/>
    </source>
</evidence>
<gene>
    <name evidence="2" type="ORF">GCM10009425_31970</name>
</gene>
<reference evidence="3" key="1">
    <citation type="journal article" date="2019" name="Int. J. Syst. Evol. Microbiol.">
        <title>The Global Catalogue of Microorganisms (GCM) 10K type strain sequencing project: providing services to taxonomists for standard genome sequencing and annotation.</title>
        <authorList>
            <consortium name="The Broad Institute Genomics Platform"/>
            <consortium name="The Broad Institute Genome Sequencing Center for Infectious Disease"/>
            <person name="Wu L."/>
            <person name="Ma J."/>
        </authorList>
    </citation>
    <scope>NUCLEOTIDE SEQUENCE [LARGE SCALE GENOMIC DNA]</scope>
    <source>
        <strain evidence="3">JCM 13501</strain>
    </source>
</reference>
<dbReference type="InterPro" id="IPR056935">
    <property type="entry name" value="Rv0428c-like_C"/>
</dbReference>
<dbReference type="PANTHER" id="PTHR43072">
    <property type="entry name" value="N-ACETYLTRANSFERASE"/>
    <property type="match status" value="1"/>
</dbReference>
<sequence>MTVISALEACAFNAWPARQTVFYEGWILRLANGYTKRANSANAWQPTASFDAVRSYVEALYQRQGLPTIFRLTPLAGDEPDRQLEAAGYQQVDPTEVMTLPVGNRRANGDTIILEPMRSSTWSDGFALLNGLDAIHRQQHNALLDTIAWPVAYATVYEEGQLIGYGLAVAEGDWVGLFDVVVAPAWRGRGHGRQLVKKLIEWGKTQGARQAYLQVTCSNSAALALYRSLGFETRYRYHYRVLS</sequence>
<protein>
    <submittedName>
        <fullName evidence="2">Acetyltransferase</fullName>
    </submittedName>
</protein>
<dbReference type="InterPro" id="IPR016181">
    <property type="entry name" value="Acyl_CoA_acyltransferase"/>
</dbReference>
<accession>A0ABQ2GXG1</accession>
<evidence type="ECO:0000313" key="3">
    <source>
        <dbReference type="Proteomes" id="UP000616499"/>
    </source>
</evidence>
<dbReference type="CDD" id="cd04301">
    <property type="entry name" value="NAT_SF"/>
    <property type="match status" value="1"/>
</dbReference>
<dbReference type="Pfam" id="PF24553">
    <property type="entry name" value="Rv0428c_C"/>
    <property type="match status" value="1"/>
</dbReference>
<keyword evidence="3" id="KW-1185">Reference proteome</keyword>
<comment type="caution">
    <text evidence="2">The sequence shown here is derived from an EMBL/GenBank/DDBJ whole genome shotgun (WGS) entry which is preliminary data.</text>
</comment>
<name>A0ABQ2GXG1_9PSED</name>
<dbReference type="EMBL" id="BMNW01000007">
    <property type="protein sequence ID" value="GGM18673.1"/>
    <property type="molecule type" value="Genomic_DNA"/>
</dbReference>
<dbReference type="Gene3D" id="3.40.630.30">
    <property type="match status" value="1"/>
</dbReference>
<feature type="domain" description="N-acetyltransferase" evidence="1">
    <location>
        <begin position="112"/>
        <end position="243"/>
    </location>
</feature>
<dbReference type="PROSITE" id="PS51186">
    <property type="entry name" value="GNAT"/>
    <property type="match status" value="1"/>
</dbReference>
<dbReference type="RefSeq" id="WP_188867127.1">
    <property type="nucleotide sequence ID" value="NZ_BMNW01000007.1"/>
</dbReference>
<organism evidence="2 3">
    <name type="scientific">Pseudomonas asuensis</name>
    <dbReference type="NCBI Taxonomy" id="1825787"/>
    <lineage>
        <taxon>Bacteria</taxon>
        <taxon>Pseudomonadati</taxon>
        <taxon>Pseudomonadota</taxon>
        <taxon>Gammaproteobacteria</taxon>
        <taxon>Pseudomonadales</taxon>
        <taxon>Pseudomonadaceae</taxon>
        <taxon>Pseudomonas</taxon>
    </lineage>
</organism>
<evidence type="ECO:0000259" key="1">
    <source>
        <dbReference type="PROSITE" id="PS51186"/>
    </source>
</evidence>
<dbReference type="Proteomes" id="UP000616499">
    <property type="component" value="Unassembled WGS sequence"/>
</dbReference>